<proteinExistence type="predicted"/>
<dbReference type="EMBL" id="JBBYHR010000002">
    <property type="protein sequence ID" value="MEL1243693.1"/>
    <property type="molecule type" value="Genomic_DNA"/>
</dbReference>
<sequence length="278" mass="30982">MKKYLHCLIILAAFSAKAQDFRGAAVYESKTSIDFSKSESDSEKGNELPPELEAQLQEQLKKAFEKKYTLNFDKTSSIYEEEAQLSPPSGGNISISINNSEGGRQYKNLKDKNTITENEIFGKEFLIVDSLHKYDWKLGSETKKIGTYTCYKATVTIRARPLPETVKAISLTDGPEKDRVITAWYTPEIPVSHGPGGYWGLPGLILEVNDGNTTLLCSKVVLNPKDKVEIKAPKKAPKVSQAEFDKIVEKKMEETREMDEPAPGSNTTTTRRVIRIGG</sequence>
<evidence type="ECO:0000313" key="4">
    <source>
        <dbReference type="Proteomes" id="UP001464555"/>
    </source>
</evidence>
<keyword evidence="4" id="KW-1185">Reference proteome</keyword>
<gene>
    <name evidence="3" type="ORF">AAEO56_05425</name>
</gene>
<evidence type="ECO:0000256" key="1">
    <source>
        <dbReference type="SAM" id="MobiDB-lite"/>
    </source>
</evidence>
<feature type="chain" id="PRO_5045926224" evidence="2">
    <location>
        <begin position="19"/>
        <end position="278"/>
    </location>
</feature>
<organism evidence="3 4">
    <name type="scientific">Flavobacterium arundinis</name>
    <dbReference type="NCBI Taxonomy" id="3139143"/>
    <lineage>
        <taxon>Bacteria</taxon>
        <taxon>Pseudomonadati</taxon>
        <taxon>Bacteroidota</taxon>
        <taxon>Flavobacteriia</taxon>
        <taxon>Flavobacteriales</taxon>
        <taxon>Flavobacteriaceae</taxon>
        <taxon>Flavobacterium</taxon>
    </lineage>
</organism>
<reference evidence="3 4" key="1">
    <citation type="submission" date="2024-04" db="EMBL/GenBank/DDBJ databases">
        <title>Flavobacterium sp. DGU11 16S ribosomal RNA gene Genome sequencing and assembly.</title>
        <authorList>
            <person name="Park S."/>
        </authorList>
    </citation>
    <scope>NUCLEOTIDE SEQUENCE [LARGE SCALE GENOMIC DNA]</scope>
    <source>
        <strain evidence="3 4">DGU11</strain>
    </source>
</reference>
<dbReference type="Proteomes" id="UP001464555">
    <property type="component" value="Unassembled WGS sequence"/>
</dbReference>
<evidence type="ECO:0000313" key="3">
    <source>
        <dbReference type="EMBL" id="MEL1243693.1"/>
    </source>
</evidence>
<accession>A0ABU9HU52</accession>
<comment type="caution">
    <text evidence="3">The sequence shown here is derived from an EMBL/GenBank/DDBJ whole genome shotgun (WGS) entry which is preliminary data.</text>
</comment>
<keyword evidence="2" id="KW-0732">Signal</keyword>
<dbReference type="Pfam" id="PF09697">
    <property type="entry name" value="Porph_ging"/>
    <property type="match status" value="1"/>
</dbReference>
<protein>
    <submittedName>
        <fullName evidence="3">GLPGLI family protein</fullName>
    </submittedName>
</protein>
<evidence type="ECO:0000256" key="2">
    <source>
        <dbReference type="SAM" id="SignalP"/>
    </source>
</evidence>
<feature type="signal peptide" evidence="2">
    <location>
        <begin position="1"/>
        <end position="18"/>
    </location>
</feature>
<name>A0ABU9HU52_9FLAO</name>
<dbReference type="NCBIfam" id="TIGR01200">
    <property type="entry name" value="GLPGLI"/>
    <property type="match status" value="1"/>
</dbReference>
<dbReference type="InterPro" id="IPR005901">
    <property type="entry name" value="GLPGLI"/>
</dbReference>
<feature type="region of interest" description="Disordered" evidence="1">
    <location>
        <begin position="253"/>
        <end position="278"/>
    </location>
</feature>
<dbReference type="RefSeq" id="WP_341696006.1">
    <property type="nucleotide sequence ID" value="NZ_JBBYHR010000002.1"/>
</dbReference>